<accession>A0A3M7RHW2</accession>
<dbReference type="Proteomes" id="UP000276133">
    <property type="component" value="Unassembled WGS sequence"/>
</dbReference>
<name>A0A3M7RHW2_BRAPC</name>
<dbReference type="PANTHER" id="PTHR21011">
    <property type="entry name" value="MITOCHONDRIAL 28S RIBOSOMAL PROTEIN S6"/>
    <property type="match status" value="1"/>
</dbReference>
<reference evidence="4 5" key="1">
    <citation type="journal article" date="2018" name="Sci. Rep.">
        <title>Genomic signatures of local adaptation to the degree of environmental predictability in rotifers.</title>
        <authorList>
            <person name="Franch-Gras L."/>
            <person name="Hahn C."/>
            <person name="Garcia-Roger E.M."/>
            <person name="Carmona M.J."/>
            <person name="Serra M."/>
            <person name="Gomez A."/>
        </authorList>
    </citation>
    <scope>NUCLEOTIDE SEQUENCE [LARGE SCALE GENOMIC DNA]</scope>
    <source>
        <strain evidence="4">HYR1</strain>
    </source>
</reference>
<comment type="similarity">
    <text evidence="1">Belongs to the bacterial ribosomal protein bS6 family.</text>
</comment>
<dbReference type="AlphaFoldDB" id="A0A3M7RHW2"/>
<dbReference type="CDD" id="cd15465">
    <property type="entry name" value="bS6_mito"/>
    <property type="match status" value="1"/>
</dbReference>
<sequence length="142" mass="16644">MPAYELFLIIKNLPRPELVQSIKRGAELILKNDGIIRSFENLGHKNLPYRIKSSEGYHTEGNYLLIKFDLPRSHVNSVTSEIRKDADFLRSGITTLKELDESFDAECRCLERGKFMKFPFNFEKPMTVWDKKKVFKNYGLRL</sequence>
<proteinExistence type="inferred from homology"/>
<dbReference type="InterPro" id="IPR035980">
    <property type="entry name" value="Ribosomal_bS6_sf"/>
</dbReference>
<dbReference type="GO" id="GO:0005763">
    <property type="term" value="C:mitochondrial small ribosomal subunit"/>
    <property type="evidence" value="ECO:0007669"/>
    <property type="project" value="TreeGrafter"/>
</dbReference>
<evidence type="ECO:0000313" key="4">
    <source>
        <dbReference type="EMBL" id="RNA22990.1"/>
    </source>
</evidence>
<dbReference type="InterPro" id="IPR014717">
    <property type="entry name" value="Transl_elong_EF1B/ribsomal_bS6"/>
</dbReference>
<evidence type="ECO:0000256" key="2">
    <source>
        <dbReference type="ARBA" id="ARBA00035170"/>
    </source>
</evidence>
<dbReference type="GO" id="GO:0070181">
    <property type="term" value="F:small ribosomal subunit rRNA binding"/>
    <property type="evidence" value="ECO:0007669"/>
    <property type="project" value="TreeGrafter"/>
</dbReference>
<dbReference type="InterPro" id="IPR000529">
    <property type="entry name" value="Ribosomal_bS6"/>
</dbReference>
<keyword evidence="5" id="KW-1185">Reference proteome</keyword>
<protein>
    <recommendedName>
        <fullName evidence="2">Small ribosomal subunit protein bS6m</fullName>
    </recommendedName>
    <alternativeName>
        <fullName evidence="3">28S ribosomal protein S6, mitochondrial</fullName>
    </alternativeName>
</protein>
<organism evidence="4 5">
    <name type="scientific">Brachionus plicatilis</name>
    <name type="common">Marine rotifer</name>
    <name type="synonym">Brachionus muelleri</name>
    <dbReference type="NCBI Taxonomy" id="10195"/>
    <lineage>
        <taxon>Eukaryota</taxon>
        <taxon>Metazoa</taxon>
        <taxon>Spiralia</taxon>
        <taxon>Gnathifera</taxon>
        <taxon>Rotifera</taxon>
        <taxon>Eurotatoria</taxon>
        <taxon>Monogononta</taxon>
        <taxon>Pseudotrocha</taxon>
        <taxon>Ploima</taxon>
        <taxon>Brachionidae</taxon>
        <taxon>Brachionus</taxon>
    </lineage>
</organism>
<dbReference type="OrthoDB" id="268530at2759"/>
<evidence type="ECO:0000313" key="5">
    <source>
        <dbReference type="Proteomes" id="UP000276133"/>
    </source>
</evidence>
<evidence type="ECO:0000256" key="1">
    <source>
        <dbReference type="ARBA" id="ARBA00009512"/>
    </source>
</evidence>
<gene>
    <name evidence="4" type="ORF">BpHYR1_006478</name>
</gene>
<dbReference type="Pfam" id="PF01250">
    <property type="entry name" value="Ribosomal_S6"/>
    <property type="match status" value="1"/>
</dbReference>
<dbReference type="STRING" id="10195.A0A3M7RHW2"/>
<dbReference type="PANTHER" id="PTHR21011:SF1">
    <property type="entry name" value="SMALL RIBOSOMAL SUBUNIT PROTEIN BS6M"/>
    <property type="match status" value="1"/>
</dbReference>
<dbReference type="SUPFAM" id="SSF54995">
    <property type="entry name" value="Ribosomal protein S6"/>
    <property type="match status" value="1"/>
</dbReference>
<comment type="caution">
    <text evidence="4">The sequence shown here is derived from an EMBL/GenBank/DDBJ whole genome shotgun (WGS) entry which is preliminary data.</text>
</comment>
<dbReference type="Gene3D" id="3.30.70.60">
    <property type="match status" value="1"/>
</dbReference>
<dbReference type="GO" id="GO:0006412">
    <property type="term" value="P:translation"/>
    <property type="evidence" value="ECO:0007669"/>
    <property type="project" value="InterPro"/>
</dbReference>
<evidence type="ECO:0000256" key="3">
    <source>
        <dbReference type="ARBA" id="ARBA00035365"/>
    </source>
</evidence>
<dbReference type="GO" id="GO:0003735">
    <property type="term" value="F:structural constituent of ribosome"/>
    <property type="evidence" value="ECO:0007669"/>
    <property type="project" value="InterPro"/>
</dbReference>
<dbReference type="EMBL" id="REGN01003367">
    <property type="protein sequence ID" value="RNA22990.1"/>
    <property type="molecule type" value="Genomic_DNA"/>
</dbReference>